<evidence type="ECO:0000313" key="1">
    <source>
        <dbReference type="EMBL" id="KAI0037106.1"/>
    </source>
</evidence>
<gene>
    <name evidence="1" type="ORF">K488DRAFT_81339</name>
</gene>
<dbReference type="EMBL" id="MU273465">
    <property type="protein sequence ID" value="KAI0037106.1"/>
    <property type="molecule type" value="Genomic_DNA"/>
</dbReference>
<protein>
    <submittedName>
        <fullName evidence="1">Arabinofuranosidase</fullName>
    </submittedName>
</protein>
<keyword evidence="2" id="KW-1185">Reference proteome</keyword>
<reference evidence="1" key="2">
    <citation type="journal article" date="2022" name="New Phytol.">
        <title>Evolutionary transition to the ectomycorrhizal habit in the genomes of a hyperdiverse lineage of mushroom-forming fungi.</title>
        <authorList>
            <person name="Looney B."/>
            <person name="Miyauchi S."/>
            <person name="Morin E."/>
            <person name="Drula E."/>
            <person name="Courty P.E."/>
            <person name="Kohler A."/>
            <person name="Kuo A."/>
            <person name="LaButti K."/>
            <person name="Pangilinan J."/>
            <person name="Lipzen A."/>
            <person name="Riley R."/>
            <person name="Andreopoulos W."/>
            <person name="He G."/>
            <person name="Johnson J."/>
            <person name="Nolan M."/>
            <person name="Tritt A."/>
            <person name="Barry K.W."/>
            <person name="Grigoriev I.V."/>
            <person name="Nagy L.G."/>
            <person name="Hibbett D."/>
            <person name="Henrissat B."/>
            <person name="Matheny P.B."/>
            <person name="Labbe J."/>
            <person name="Martin F.M."/>
        </authorList>
    </citation>
    <scope>NUCLEOTIDE SEQUENCE</scope>
    <source>
        <strain evidence="1">EC-137</strain>
    </source>
</reference>
<dbReference type="Proteomes" id="UP000814128">
    <property type="component" value="Unassembled WGS sequence"/>
</dbReference>
<reference evidence="1" key="1">
    <citation type="submission" date="2021-02" db="EMBL/GenBank/DDBJ databases">
        <authorList>
            <consortium name="DOE Joint Genome Institute"/>
            <person name="Ahrendt S."/>
            <person name="Looney B.P."/>
            <person name="Miyauchi S."/>
            <person name="Morin E."/>
            <person name="Drula E."/>
            <person name="Courty P.E."/>
            <person name="Chicoki N."/>
            <person name="Fauchery L."/>
            <person name="Kohler A."/>
            <person name="Kuo A."/>
            <person name="Labutti K."/>
            <person name="Pangilinan J."/>
            <person name="Lipzen A."/>
            <person name="Riley R."/>
            <person name="Andreopoulos W."/>
            <person name="He G."/>
            <person name="Johnson J."/>
            <person name="Barry K.W."/>
            <person name="Grigoriev I.V."/>
            <person name="Nagy L."/>
            <person name="Hibbett D."/>
            <person name="Henrissat B."/>
            <person name="Matheny P.B."/>
            <person name="Labbe J."/>
            <person name="Martin F."/>
        </authorList>
    </citation>
    <scope>NUCLEOTIDE SEQUENCE</scope>
    <source>
        <strain evidence="1">EC-137</strain>
    </source>
</reference>
<sequence length="653" mass="70462">MLYVSALSLLVIASGPLLGHAQTIVAVNGTASHPIPKTLWGLMYEDISHSGDGGLYGERLQNRAFQQVAPGTTQALNSWSAIGGALIEVVADTIPLSSALPNSLQVLIPEGAGEVGVENSGYYGIEVNPAWTYNASFFYRFPSILPSGSIAANISLVGAESRTTFAASSVTLNPTADWTQVTTSLTPNSSASDINNTFTVTLDGAAFSGVVNFGLFSLFPPAWMGQENGMREDIAQALFELKPSFFRFPGGNNLEGESIATRWQWNATIGPLVNRPGRVGDWGYVNTDGLGIYEYLIWIELMGMQPIMAVWSGYALGGASVPEADLAPYIEQARQQIEFVVGNTSTPGGALRASLGHSKPFILNYVEIGNEARFTCDFISAAPSTYRSYRWASFVDALQNEYPSIRFIATTRYNNPVLAPKPKSYDLHVYQTPTWFRQNGGYYDSVTRDGTTFFEGEYATTSTNSSNLYGIPEQGRLIYPTVQASVSEAVFMMGFERNSDIVFAASYAPLLGHVTEHQWTPNLLSFDSEQVIKSTSYWVQQMFSANKGDWYLPSTLANTAGTLFWSVVKQDTPLAFILKISNAGTATASLVFELPSAVASSGTLIQLQGSATDSNTPDNPNLIVPVTSTIAAKQNLTFTAPALSLSVITVPLA</sequence>
<evidence type="ECO:0000313" key="2">
    <source>
        <dbReference type="Proteomes" id="UP000814128"/>
    </source>
</evidence>
<comment type="caution">
    <text evidence="1">The sequence shown here is derived from an EMBL/GenBank/DDBJ whole genome shotgun (WGS) entry which is preliminary data.</text>
</comment>
<organism evidence="1 2">
    <name type="scientific">Vararia minispora EC-137</name>
    <dbReference type="NCBI Taxonomy" id="1314806"/>
    <lineage>
        <taxon>Eukaryota</taxon>
        <taxon>Fungi</taxon>
        <taxon>Dikarya</taxon>
        <taxon>Basidiomycota</taxon>
        <taxon>Agaricomycotina</taxon>
        <taxon>Agaricomycetes</taxon>
        <taxon>Russulales</taxon>
        <taxon>Lachnocladiaceae</taxon>
        <taxon>Vararia</taxon>
    </lineage>
</organism>
<proteinExistence type="predicted"/>
<accession>A0ACB8QYZ0</accession>
<name>A0ACB8QYZ0_9AGAM</name>